<dbReference type="GO" id="GO:0004385">
    <property type="term" value="F:GMP kinase activity"/>
    <property type="evidence" value="ECO:0007669"/>
    <property type="project" value="UniProtKB-EC"/>
</dbReference>
<protein>
    <submittedName>
        <fullName evidence="1">Guanylate kinase</fullName>
        <ecNumber evidence="1">2.7.4.8</ecNumber>
    </submittedName>
</protein>
<dbReference type="InterPro" id="IPR027417">
    <property type="entry name" value="P-loop_NTPase"/>
</dbReference>
<reference evidence="1 2" key="1">
    <citation type="submission" date="2020-07" db="EMBL/GenBank/DDBJ databases">
        <title>Genomic Encyclopedia of Type Strains, Phase IV (KMG-IV): sequencing the most valuable type-strain genomes for metagenomic binning, comparative biology and taxonomic classification.</title>
        <authorList>
            <person name="Goeker M."/>
        </authorList>
    </citation>
    <scope>NUCLEOTIDE SEQUENCE [LARGE SCALE GENOMIC DNA]</scope>
    <source>
        <strain evidence="1 2">DSM 45533</strain>
    </source>
</reference>
<sequence length="189" mass="20874">MNRGIILYGPPASGKSTLTRALTSLDPRFVLLRKLKAGNRRGASEYVFVGWEELAQLRAQGRLLVESERYGNAYAISVDQLAAHEALGQVPIAHMGNIPDLRRLAESGDWLTVLLWIPRAECLRRSRERDDPDTTARLIAWDETLADLEAHGGEHAFDLRLDSDQAEPAELASAVASLLTDRPVSSYLA</sequence>
<comment type="caution">
    <text evidence="1">The sequence shown here is derived from an EMBL/GenBank/DDBJ whole genome shotgun (WGS) entry which is preliminary data.</text>
</comment>
<evidence type="ECO:0000313" key="1">
    <source>
        <dbReference type="EMBL" id="MBA2895458.1"/>
    </source>
</evidence>
<name>A0A7W0CQQ1_9ACTN</name>
<dbReference type="EC" id="2.7.4.8" evidence="1"/>
<evidence type="ECO:0000313" key="2">
    <source>
        <dbReference type="Proteomes" id="UP000530928"/>
    </source>
</evidence>
<accession>A0A7W0CQQ1</accession>
<dbReference type="AlphaFoldDB" id="A0A7W0CQQ1"/>
<keyword evidence="2" id="KW-1185">Reference proteome</keyword>
<dbReference type="Proteomes" id="UP000530928">
    <property type="component" value="Unassembled WGS sequence"/>
</dbReference>
<keyword evidence="1" id="KW-0418">Kinase</keyword>
<organism evidence="1 2">
    <name type="scientific">Nonomuraea soli</name>
    <dbReference type="NCBI Taxonomy" id="1032476"/>
    <lineage>
        <taxon>Bacteria</taxon>
        <taxon>Bacillati</taxon>
        <taxon>Actinomycetota</taxon>
        <taxon>Actinomycetes</taxon>
        <taxon>Streptosporangiales</taxon>
        <taxon>Streptosporangiaceae</taxon>
        <taxon>Nonomuraea</taxon>
    </lineage>
</organism>
<keyword evidence="1" id="KW-0808">Transferase</keyword>
<gene>
    <name evidence="1" type="ORF">HNR30_006844</name>
</gene>
<dbReference type="EMBL" id="JACDUR010000007">
    <property type="protein sequence ID" value="MBA2895458.1"/>
    <property type="molecule type" value="Genomic_DNA"/>
</dbReference>
<proteinExistence type="predicted"/>
<dbReference type="SUPFAM" id="SSF52540">
    <property type="entry name" value="P-loop containing nucleoside triphosphate hydrolases"/>
    <property type="match status" value="1"/>
</dbReference>
<dbReference type="RefSeq" id="WP_181614208.1">
    <property type="nucleotide sequence ID" value="NZ_BAABAM010000009.1"/>
</dbReference>
<dbReference type="Gene3D" id="3.40.50.300">
    <property type="entry name" value="P-loop containing nucleotide triphosphate hydrolases"/>
    <property type="match status" value="1"/>
</dbReference>